<evidence type="ECO:0000259" key="1">
    <source>
        <dbReference type="Pfam" id="PF03755"/>
    </source>
</evidence>
<gene>
    <name evidence="2" type="ORF">METZ01_LOCUS238103</name>
</gene>
<sequence length="150" mass="17133">MLNSMTGFAHKTTETRFGFMTCELRTINHRFLDIQLRLPEELRAKEIDLRSQIGDAVKRGKVECSISLRRKFTDKNSLDLNDKLMENIATLSTKVTAFFPESKPVDPISILRWPGVITESEIGTEPLYLEALKLIHHNLAELTKMRSSEG</sequence>
<dbReference type="GO" id="GO:0004521">
    <property type="term" value="F:RNA endonuclease activity"/>
    <property type="evidence" value="ECO:0007669"/>
    <property type="project" value="InterPro"/>
</dbReference>
<accession>A0A382HDM1</accession>
<dbReference type="EMBL" id="UINC01060591">
    <property type="protein sequence ID" value="SVB85249.1"/>
    <property type="molecule type" value="Genomic_DNA"/>
</dbReference>
<evidence type="ECO:0000313" key="2">
    <source>
        <dbReference type="EMBL" id="SVB85249.1"/>
    </source>
</evidence>
<feature type="domain" description="Endoribonuclease YicC-like N-terminal" evidence="1">
    <location>
        <begin position="3"/>
        <end position="150"/>
    </location>
</feature>
<dbReference type="InterPro" id="IPR013527">
    <property type="entry name" value="YicC-like_N"/>
</dbReference>
<dbReference type="PANTHER" id="PTHR30636:SF3">
    <property type="entry name" value="UPF0701 PROTEIN YICC"/>
    <property type="match status" value="1"/>
</dbReference>
<dbReference type="Pfam" id="PF03755">
    <property type="entry name" value="YicC-like_N"/>
    <property type="match status" value="1"/>
</dbReference>
<dbReference type="InterPro" id="IPR005229">
    <property type="entry name" value="YicC/YloC-like"/>
</dbReference>
<reference evidence="2" key="1">
    <citation type="submission" date="2018-05" db="EMBL/GenBank/DDBJ databases">
        <authorList>
            <person name="Lanie J.A."/>
            <person name="Ng W.-L."/>
            <person name="Kazmierczak K.M."/>
            <person name="Andrzejewski T.M."/>
            <person name="Davidsen T.M."/>
            <person name="Wayne K.J."/>
            <person name="Tettelin H."/>
            <person name="Glass J.I."/>
            <person name="Rusch D."/>
            <person name="Podicherti R."/>
            <person name="Tsui H.-C.T."/>
            <person name="Winkler M.E."/>
        </authorList>
    </citation>
    <scope>NUCLEOTIDE SEQUENCE</scope>
</reference>
<dbReference type="AlphaFoldDB" id="A0A382HDM1"/>
<dbReference type="PANTHER" id="PTHR30636">
    <property type="entry name" value="UPF0701 PROTEIN YICC"/>
    <property type="match status" value="1"/>
</dbReference>
<protein>
    <recommendedName>
        <fullName evidence="1">Endoribonuclease YicC-like N-terminal domain-containing protein</fullName>
    </recommendedName>
</protein>
<organism evidence="2">
    <name type="scientific">marine metagenome</name>
    <dbReference type="NCBI Taxonomy" id="408172"/>
    <lineage>
        <taxon>unclassified sequences</taxon>
        <taxon>metagenomes</taxon>
        <taxon>ecological metagenomes</taxon>
    </lineage>
</organism>
<feature type="non-terminal residue" evidence="2">
    <location>
        <position position="150"/>
    </location>
</feature>
<proteinExistence type="predicted"/>
<name>A0A382HDM1_9ZZZZ</name>